<dbReference type="OrthoDB" id="9809586at2"/>
<dbReference type="InterPro" id="IPR050177">
    <property type="entry name" value="Lipid_A_modif_metabolic_enz"/>
</dbReference>
<comment type="caution">
    <text evidence="3">The sequence shown here is derived from an EMBL/GenBank/DDBJ whole genome shotgun (WGS) entry which is preliminary data.</text>
</comment>
<protein>
    <submittedName>
        <fullName evidence="3">NAD-dependent dehydratase</fullName>
    </submittedName>
    <submittedName>
        <fullName evidence="2">NAD-dependent epimerase/dehydratase family protein</fullName>
    </submittedName>
</protein>
<evidence type="ECO:0000313" key="4">
    <source>
        <dbReference type="Proteomes" id="UP000029738"/>
    </source>
</evidence>
<sequence>MKILVIGGTNFIGPHVVRHLCHLGHEVTVFHRGETMAELPTNVHHILGDRHHLQEFKSQFEEMAPHIVVDMILFTEQHAVELMNTFKGIAKRVVAISSIDVYRAYSVLLGKESEVISVPLTETSPLRQQLYPFREMPDRPLNTPIDYEKILVEQVVMSEPTLPGTIVRLPMVYGPKDPRHRLHPYLQRIDDNRPVIVLEKSFALWRGSYGYVENAAYAIALAACHEPAVGRIYHVADREALSEAERIDRVGRLTGWQGQVLVVPKEKLPTEWKLTVNTKQHWLIDSTRIREELGYQELVSPDEALLQTIRWEQANPPQDPHPLAFPSLLDYATEDAIRSQVSSYN</sequence>
<feature type="domain" description="NAD-dependent epimerase/dehydratase" evidence="1">
    <location>
        <begin position="3"/>
        <end position="235"/>
    </location>
</feature>
<dbReference type="Gene3D" id="3.40.50.720">
    <property type="entry name" value="NAD(P)-binding Rossmann-like Domain"/>
    <property type="match status" value="1"/>
</dbReference>
<organism evidence="3">
    <name type="scientific">Tolypothrix bouteillei VB521301</name>
    <dbReference type="NCBI Taxonomy" id="1479485"/>
    <lineage>
        <taxon>Bacteria</taxon>
        <taxon>Bacillati</taxon>
        <taxon>Cyanobacteriota</taxon>
        <taxon>Cyanophyceae</taxon>
        <taxon>Nostocales</taxon>
        <taxon>Tolypothrichaceae</taxon>
        <taxon>Tolypothrix</taxon>
    </lineage>
</organism>
<dbReference type="InterPro" id="IPR036291">
    <property type="entry name" value="NAD(P)-bd_dom_sf"/>
</dbReference>
<evidence type="ECO:0000313" key="3">
    <source>
        <dbReference type="EMBL" id="KIE08050.1"/>
    </source>
</evidence>
<name>A0A0C1R6V0_9CYAN</name>
<accession>A0A0C1R6V0</accession>
<dbReference type="Proteomes" id="UP000029738">
    <property type="component" value="Unassembled WGS sequence"/>
</dbReference>
<reference evidence="3" key="1">
    <citation type="journal article" date="2015" name="Genome Announc.">
        <title>Draft Genome Sequence of Tolypothrix boutellei Strain VB521301.</title>
        <authorList>
            <person name="Chandrababunaidu M.M."/>
            <person name="Singh D."/>
            <person name="Sen D."/>
            <person name="Bhan S."/>
            <person name="Das S."/>
            <person name="Gupta A."/>
            <person name="Adhikary S.P."/>
            <person name="Tripathy S."/>
        </authorList>
    </citation>
    <scope>NUCLEOTIDE SEQUENCE</scope>
    <source>
        <strain evidence="3">VB521301</strain>
    </source>
</reference>
<proteinExistence type="predicted"/>
<dbReference type="Pfam" id="PF01370">
    <property type="entry name" value="Epimerase"/>
    <property type="match status" value="1"/>
</dbReference>
<gene>
    <name evidence="3" type="ORF">DA73_0236660</name>
    <name evidence="2" type="ORF">DA73_0400033405</name>
</gene>
<dbReference type="AlphaFoldDB" id="A0A0C1R6V0"/>
<dbReference type="EMBL" id="JHEG02000059">
    <property type="protein sequence ID" value="KIE08050.1"/>
    <property type="molecule type" value="Genomic_DNA"/>
</dbReference>
<reference evidence="2" key="2">
    <citation type="submission" date="2019-11" db="EMBL/GenBank/DDBJ databases">
        <title>Improved Assembly of Tolypothrix boutellei genome.</title>
        <authorList>
            <person name="Sarangi A.N."/>
            <person name="Mukherjee M."/>
            <person name="Ghosh S."/>
            <person name="Singh D."/>
            <person name="Das A."/>
            <person name="Kant S."/>
            <person name="Prusty A."/>
            <person name="Tripathy S."/>
        </authorList>
    </citation>
    <scope>NUCLEOTIDE SEQUENCE</scope>
    <source>
        <strain evidence="2">VB521301</strain>
    </source>
</reference>
<dbReference type="SUPFAM" id="SSF51735">
    <property type="entry name" value="NAD(P)-binding Rossmann-fold domains"/>
    <property type="match status" value="1"/>
</dbReference>
<dbReference type="STRING" id="1479485.DA73_0236660"/>
<dbReference type="EMBL" id="JHEG04000001">
    <property type="protein sequence ID" value="KAF3889823.1"/>
    <property type="molecule type" value="Genomic_DNA"/>
</dbReference>
<evidence type="ECO:0000259" key="1">
    <source>
        <dbReference type="Pfam" id="PF01370"/>
    </source>
</evidence>
<dbReference type="InterPro" id="IPR001509">
    <property type="entry name" value="Epimerase_deHydtase"/>
</dbReference>
<dbReference type="PANTHER" id="PTHR43245">
    <property type="entry name" value="BIFUNCTIONAL POLYMYXIN RESISTANCE PROTEIN ARNA"/>
    <property type="match status" value="1"/>
</dbReference>
<keyword evidence="4" id="KW-1185">Reference proteome</keyword>
<evidence type="ECO:0000313" key="2">
    <source>
        <dbReference type="EMBL" id="KAF3889823.1"/>
    </source>
</evidence>
<dbReference type="RefSeq" id="WP_038073561.1">
    <property type="nucleotide sequence ID" value="NZ_JHEG04000001.1"/>
</dbReference>